<dbReference type="GO" id="GO:0016747">
    <property type="term" value="F:acyltransferase activity, transferring groups other than amino-acyl groups"/>
    <property type="evidence" value="ECO:0007669"/>
    <property type="project" value="InterPro"/>
</dbReference>
<sequence length="86" mass="9964">MYIALKNGKIIGDVTAWRYGNYIEIDDFSVIEKERGKGIGSQLQKRASQNDSDLILISEEENRQMYEHQGYQEVAYYWAALQVEKG</sequence>
<keyword evidence="3" id="KW-1185">Reference proteome</keyword>
<evidence type="ECO:0000313" key="2">
    <source>
        <dbReference type="EMBL" id="EHJ57002.1"/>
    </source>
</evidence>
<accession>G5KGK4</accession>
<dbReference type="InterPro" id="IPR016181">
    <property type="entry name" value="Acyl_CoA_acyltransferase"/>
</dbReference>
<dbReference type="CDD" id="cd04301">
    <property type="entry name" value="NAT_SF"/>
    <property type="match status" value="1"/>
</dbReference>
<dbReference type="InterPro" id="IPR000182">
    <property type="entry name" value="GNAT_dom"/>
</dbReference>
<gene>
    <name evidence="2" type="ORF">STRUR_1327</name>
</gene>
<dbReference type="Pfam" id="PF13508">
    <property type="entry name" value="Acetyltransf_7"/>
    <property type="match status" value="1"/>
</dbReference>
<name>G5KGK4_9STRE</name>
<organism evidence="2 3">
    <name type="scientific">Streptococcus urinalis 2285-97</name>
    <dbReference type="NCBI Taxonomy" id="764291"/>
    <lineage>
        <taxon>Bacteria</taxon>
        <taxon>Bacillati</taxon>
        <taxon>Bacillota</taxon>
        <taxon>Bacilli</taxon>
        <taxon>Lactobacillales</taxon>
        <taxon>Streptococcaceae</taxon>
        <taxon>Streptococcus</taxon>
    </lineage>
</organism>
<evidence type="ECO:0000259" key="1">
    <source>
        <dbReference type="PROSITE" id="PS51186"/>
    </source>
</evidence>
<dbReference type="Gene3D" id="3.40.630.30">
    <property type="match status" value="1"/>
</dbReference>
<dbReference type="Proteomes" id="UP000005388">
    <property type="component" value="Unassembled WGS sequence"/>
</dbReference>
<dbReference type="PROSITE" id="PS51186">
    <property type="entry name" value="GNAT"/>
    <property type="match status" value="1"/>
</dbReference>
<reference evidence="2 3" key="1">
    <citation type="journal article" date="2014" name="Int. J. Syst. Evol. Microbiol.">
        <title>Phylogenomics and the dynamic genome evolution of the genus Streptococcus.</title>
        <authorList>
            <consortium name="The Broad Institute Genome Sequencing Platform"/>
            <person name="Richards V.P."/>
            <person name="Palmer S.R."/>
            <person name="Pavinski Bitar P.D."/>
            <person name="Qin X."/>
            <person name="Weinstock G.M."/>
            <person name="Highlander S.K."/>
            <person name="Town C.D."/>
            <person name="Burne R.A."/>
            <person name="Stanhope M.J."/>
        </authorList>
    </citation>
    <scope>NUCLEOTIDE SEQUENCE [LARGE SCALE GENOMIC DNA]</scope>
    <source>
        <strain evidence="2 3">2285-97</strain>
    </source>
</reference>
<proteinExistence type="predicted"/>
<dbReference type="EMBL" id="AEUZ02000001">
    <property type="protein sequence ID" value="EHJ57002.1"/>
    <property type="molecule type" value="Genomic_DNA"/>
</dbReference>
<feature type="domain" description="N-acetyltransferase" evidence="1">
    <location>
        <begin position="1"/>
        <end position="86"/>
    </location>
</feature>
<dbReference type="SUPFAM" id="SSF55729">
    <property type="entry name" value="Acyl-CoA N-acyltransferases (Nat)"/>
    <property type="match status" value="1"/>
</dbReference>
<comment type="caution">
    <text evidence="2">The sequence shown here is derived from an EMBL/GenBank/DDBJ whole genome shotgun (WGS) entry which is preliminary data.</text>
</comment>
<protein>
    <submittedName>
        <fullName evidence="2">Acetyltransferase, GNAT family</fullName>
    </submittedName>
</protein>
<dbReference type="STRING" id="764291.STRUR_1327"/>
<dbReference type="AlphaFoldDB" id="G5KGK4"/>
<evidence type="ECO:0000313" key="3">
    <source>
        <dbReference type="Proteomes" id="UP000005388"/>
    </source>
</evidence>